<evidence type="ECO:0000313" key="7">
    <source>
        <dbReference type="Proteomes" id="UP000013776"/>
    </source>
</evidence>
<dbReference type="STRING" id="1097556.R4XEH3"/>
<dbReference type="Proteomes" id="UP000013776">
    <property type="component" value="Unassembled WGS sequence"/>
</dbReference>
<dbReference type="InterPro" id="IPR036388">
    <property type="entry name" value="WH-like_DNA-bd_sf"/>
</dbReference>
<keyword evidence="4" id="KW-0862">Zinc</keyword>
<dbReference type="eggNOG" id="KOG0813">
    <property type="taxonomic scope" value="Eukaryota"/>
</dbReference>
<sequence>MNPLPLVPDVTTLSKRVIRILGQNGPSKFVLQGTNTYLIGTGKSRILLDTGEGVPEYLPHLTSVLDREKCSISKVLLSHWHHDHVDGLPSVRDLLQSRAQPDPEVWKFPHESDEEGWLSLRDQDEIQVEGATLRAVHTPGHTTDHLSFLLLEDNVLFTADHILGGSTSVFEDLKTYMSSLRKLDGLQVGTLYPGHGLEMKNGVQIIKDYINHRQAREDQIVKVLQEIRSGSAMDIVKVVYRDVREDLHFAAEHGVTQHLAKLEQEGRVSQQKGDHWKLTGQARI</sequence>
<evidence type="ECO:0000256" key="3">
    <source>
        <dbReference type="ARBA" id="ARBA00022801"/>
    </source>
</evidence>
<dbReference type="EMBL" id="CAHR02000215">
    <property type="protein sequence ID" value="CCG84242.1"/>
    <property type="molecule type" value="Genomic_DNA"/>
</dbReference>
<dbReference type="Pfam" id="PF00753">
    <property type="entry name" value="Lactamase_B"/>
    <property type="match status" value="1"/>
</dbReference>
<dbReference type="SMART" id="SM00849">
    <property type="entry name" value="Lactamase_B"/>
    <property type="match status" value="1"/>
</dbReference>
<dbReference type="GO" id="GO:0046872">
    <property type="term" value="F:metal ion binding"/>
    <property type="evidence" value="ECO:0007669"/>
    <property type="project" value="UniProtKB-KW"/>
</dbReference>
<dbReference type="VEuPathDB" id="FungiDB:TAPDE_004665"/>
<comment type="similarity">
    <text evidence="1">Belongs to the metallo-beta-lactamase superfamily. Glyoxalase II family.</text>
</comment>
<dbReference type="OrthoDB" id="17458at2759"/>
<accession>R4XEH3</accession>
<reference evidence="6 7" key="1">
    <citation type="journal article" date="2013" name="MBio">
        <title>Genome sequencing of the plant pathogen Taphrina deformans, the causal agent of peach leaf curl.</title>
        <authorList>
            <person name="Cisse O.H."/>
            <person name="Almeida J.M.G.C.F."/>
            <person name="Fonseca A."/>
            <person name="Kumar A.A."/>
            <person name="Salojaervi J."/>
            <person name="Overmyer K."/>
            <person name="Hauser P.M."/>
            <person name="Pagni M."/>
        </authorList>
    </citation>
    <scope>NUCLEOTIDE SEQUENCE [LARGE SCALE GENOMIC DNA]</scope>
    <source>
        <strain evidence="7">PYCC 5710 / ATCC 11124 / CBS 356.35 / IMI 108563 / JCM 9778 / NBRC 8474</strain>
    </source>
</reference>
<name>R4XEH3_TAPDE</name>
<keyword evidence="7" id="KW-1185">Reference proteome</keyword>
<evidence type="ECO:0000313" key="6">
    <source>
        <dbReference type="EMBL" id="CCG84242.1"/>
    </source>
</evidence>
<gene>
    <name evidence="6" type="ORF">TAPDE_004665</name>
</gene>
<dbReference type="InterPro" id="IPR001279">
    <property type="entry name" value="Metallo-B-lactamas"/>
</dbReference>
<feature type="domain" description="Metallo-beta-lactamase" evidence="5">
    <location>
        <begin position="33"/>
        <end position="195"/>
    </location>
</feature>
<dbReference type="CDD" id="cd07722">
    <property type="entry name" value="LACTB2-like_MBL-fold"/>
    <property type="match status" value="1"/>
</dbReference>
<evidence type="ECO:0000256" key="2">
    <source>
        <dbReference type="ARBA" id="ARBA00022723"/>
    </source>
</evidence>
<dbReference type="GO" id="GO:0016787">
    <property type="term" value="F:hydrolase activity"/>
    <property type="evidence" value="ECO:0007669"/>
    <property type="project" value="UniProtKB-KW"/>
</dbReference>
<keyword evidence="2" id="KW-0479">Metal-binding</keyword>
<evidence type="ECO:0000256" key="1">
    <source>
        <dbReference type="ARBA" id="ARBA00006759"/>
    </source>
</evidence>
<dbReference type="InterPro" id="IPR041516">
    <property type="entry name" value="LACTB2_WH"/>
</dbReference>
<dbReference type="FunFam" id="3.60.15.10:FF:000041">
    <property type="entry name" value="Metallo-beta-lactamase domain protein"/>
    <property type="match status" value="1"/>
</dbReference>
<evidence type="ECO:0000259" key="5">
    <source>
        <dbReference type="SMART" id="SM00849"/>
    </source>
</evidence>
<dbReference type="PANTHER" id="PTHR23131">
    <property type="entry name" value="ENDORIBONUCLEASE LACTB2"/>
    <property type="match status" value="1"/>
</dbReference>
<dbReference type="Pfam" id="PF17778">
    <property type="entry name" value="WHD_BLACT"/>
    <property type="match status" value="1"/>
</dbReference>
<comment type="caution">
    <text evidence="6">The sequence shown here is derived from an EMBL/GenBank/DDBJ whole genome shotgun (WGS) entry which is preliminary data.</text>
</comment>
<dbReference type="InterPro" id="IPR050662">
    <property type="entry name" value="Sec-metab_biosynth-thioest"/>
</dbReference>
<dbReference type="InterPro" id="IPR036866">
    <property type="entry name" value="RibonucZ/Hydroxyglut_hydro"/>
</dbReference>
<dbReference type="Gene3D" id="3.60.15.10">
    <property type="entry name" value="Ribonuclease Z/Hydroxyacylglutathione hydrolase-like"/>
    <property type="match status" value="1"/>
</dbReference>
<protein>
    <recommendedName>
        <fullName evidence="5">Metallo-beta-lactamase domain-containing protein</fullName>
    </recommendedName>
</protein>
<organism evidence="6 7">
    <name type="scientific">Taphrina deformans (strain PYCC 5710 / ATCC 11124 / CBS 356.35 / IMI 108563 / JCM 9778 / NBRC 8474)</name>
    <name type="common">Peach leaf curl fungus</name>
    <name type="synonym">Lalaria deformans</name>
    <dbReference type="NCBI Taxonomy" id="1097556"/>
    <lineage>
        <taxon>Eukaryota</taxon>
        <taxon>Fungi</taxon>
        <taxon>Dikarya</taxon>
        <taxon>Ascomycota</taxon>
        <taxon>Taphrinomycotina</taxon>
        <taxon>Taphrinomycetes</taxon>
        <taxon>Taphrinales</taxon>
        <taxon>Taphrinaceae</taxon>
        <taxon>Taphrina</taxon>
    </lineage>
</organism>
<dbReference type="GO" id="GO:0044550">
    <property type="term" value="P:secondary metabolite biosynthetic process"/>
    <property type="evidence" value="ECO:0007669"/>
    <property type="project" value="TreeGrafter"/>
</dbReference>
<dbReference type="InterPro" id="IPR047921">
    <property type="entry name" value="LACTB2-like_MBL-fold"/>
</dbReference>
<dbReference type="Gene3D" id="1.10.10.10">
    <property type="entry name" value="Winged helix-like DNA-binding domain superfamily/Winged helix DNA-binding domain"/>
    <property type="match status" value="1"/>
</dbReference>
<dbReference type="AlphaFoldDB" id="R4XEH3"/>
<proteinExistence type="inferred from homology"/>
<dbReference type="PANTHER" id="PTHR23131:SF0">
    <property type="entry name" value="ENDORIBONUCLEASE LACTB2"/>
    <property type="match status" value="1"/>
</dbReference>
<evidence type="ECO:0000256" key="4">
    <source>
        <dbReference type="ARBA" id="ARBA00022833"/>
    </source>
</evidence>
<keyword evidence="3" id="KW-0378">Hydrolase</keyword>
<dbReference type="SUPFAM" id="SSF56281">
    <property type="entry name" value="Metallo-hydrolase/oxidoreductase"/>
    <property type="match status" value="1"/>
</dbReference>